<evidence type="ECO:0000313" key="2">
    <source>
        <dbReference type="Proteomes" id="UP000006852"/>
    </source>
</evidence>
<keyword evidence="2" id="KW-1185">Reference proteome</keyword>
<reference evidence="2" key="2">
    <citation type="submission" date="2011-04" db="EMBL/GenBank/DDBJ databases">
        <title>The complete genome of chromosome of Treponema succinifaciens DSM 2489.</title>
        <authorList>
            <person name="Lucas S."/>
            <person name="Copeland A."/>
            <person name="Lapidus A."/>
            <person name="Bruce D."/>
            <person name="Goodwin L."/>
            <person name="Pitluck S."/>
            <person name="Peters L."/>
            <person name="Kyrpides N."/>
            <person name="Mavromatis K."/>
            <person name="Ivanova N."/>
            <person name="Ovchinnikova G."/>
            <person name="Teshima H."/>
            <person name="Detter J.C."/>
            <person name="Tapia R."/>
            <person name="Han C."/>
            <person name="Land M."/>
            <person name="Hauser L."/>
            <person name="Markowitz V."/>
            <person name="Cheng J.-F."/>
            <person name="Hugenholtz P."/>
            <person name="Woyke T."/>
            <person name="Wu D."/>
            <person name="Gronow S."/>
            <person name="Wellnitz S."/>
            <person name="Brambilla E."/>
            <person name="Klenk H.-P."/>
            <person name="Eisen J.A."/>
        </authorList>
    </citation>
    <scope>NUCLEOTIDE SEQUENCE [LARGE SCALE GENOMIC DNA]</scope>
    <source>
        <strain evidence="2">ATCC 33096 / DSM 2489 / 6091</strain>
    </source>
</reference>
<dbReference type="EMBL" id="CP002631">
    <property type="protein sequence ID" value="AEB14216.1"/>
    <property type="molecule type" value="Genomic_DNA"/>
</dbReference>
<dbReference type="RefSeq" id="WP_013701503.1">
    <property type="nucleotide sequence ID" value="NC_015385.1"/>
</dbReference>
<dbReference type="OrthoDB" id="356440at2"/>
<proteinExistence type="predicted"/>
<reference evidence="1 2" key="1">
    <citation type="journal article" date="2011" name="Stand. Genomic Sci.">
        <title>Complete genome sequence of Treponema succinifaciens type strain (6091).</title>
        <authorList>
            <person name="Han C."/>
            <person name="Gronow S."/>
            <person name="Teshima H."/>
            <person name="Lapidus A."/>
            <person name="Nolan M."/>
            <person name="Lucas S."/>
            <person name="Hammon N."/>
            <person name="Deshpande S."/>
            <person name="Cheng J.F."/>
            <person name="Zeytun A."/>
            <person name="Tapia R."/>
            <person name="Goodwin L."/>
            <person name="Pitluck S."/>
            <person name="Liolios K."/>
            <person name="Pagani I."/>
            <person name="Ivanova N."/>
            <person name="Mavromatis K."/>
            <person name="Mikhailova N."/>
            <person name="Huntemann M."/>
            <person name="Pati A."/>
            <person name="Chen A."/>
            <person name="Palaniappan K."/>
            <person name="Land M."/>
            <person name="Hauser L."/>
            <person name="Brambilla E.M."/>
            <person name="Rohde M."/>
            <person name="Goker M."/>
            <person name="Woyke T."/>
            <person name="Bristow J."/>
            <person name="Eisen J.A."/>
            <person name="Markowitz V."/>
            <person name="Hugenholtz P."/>
            <person name="Kyrpides N.C."/>
            <person name="Klenk H.P."/>
            <person name="Detter J.C."/>
        </authorList>
    </citation>
    <scope>NUCLEOTIDE SEQUENCE [LARGE SCALE GENOMIC DNA]</scope>
    <source>
        <strain evidence="2">ATCC 33096 / DSM 2489 / 6091</strain>
    </source>
</reference>
<evidence type="ECO:0000313" key="1">
    <source>
        <dbReference type="EMBL" id="AEB14216.1"/>
    </source>
</evidence>
<dbReference type="STRING" id="869209.Tresu_1308"/>
<dbReference type="GeneID" id="302998472"/>
<dbReference type="eggNOG" id="ENOG5030PG2">
    <property type="taxonomic scope" value="Bacteria"/>
</dbReference>
<dbReference type="AlphaFoldDB" id="F2NRY0"/>
<organism evidence="1 2">
    <name type="scientific">Treponema succinifaciens (strain ATCC 33096 / DSM 2489 / 6091)</name>
    <dbReference type="NCBI Taxonomy" id="869209"/>
    <lineage>
        <taxon>Bacteria</taxon>
        <taxon>Pseudomonadati</taxon>
        <taxon>Spirochaetota</taxon>
        <taxon>Spirochaetia</taxon>
        <taxon>Spirochaetales</taxon>
        <taxon>Treponemataceae</taxon>
        <taxon>Treponema</taxon>
    </lineage>
</organism>
<protein>
    <submittedName>
        <fullName evidence="1">Uncharacterized protein</fullName>
    </submittedName>
</protein>
<name>F2NRY0_TRES6</name>
<gene>
    <name evidence="1" type="ordered locus">Tresu_1308</name>
</gene>
<sequence length="325" mass="37377">MSENKELTKIERELVLQYLMDDNVPLTVTLEKKPEQNDVEMVDEKIPVPEKENRIPASAVFPVAIPSEQIKVLNQGIILLKNPARTVLPFLGKLVKVQFYFNHLGLYFITTMKECSQGLAIVIPSSIKRIPEVFSKSDYDFSGTISYKAENSVVEIDCVPMKGYRIFSTPKWSEIPEENQHEAKSLLEKFVQEVKSGQANPIGNGIQLLSIVRYLSEKNIFPQEPVEGRVKPFFIIFADDKRIVLACAENSENLDYELKYNLSLFFTLSENRLLKRTVQVECSIEKIYENENSKNIKCFSLKYENLKEEDSRFLYERITGKILGE</sequence>
<dbReference type="KEGG" id="tsu:Tresu_1308"/>
<dbReference type="Proteomes" id="UP000006852">
    <property type="component" value="Chromosome"/>
</dbReference>
<dbReference type="HOGENOM" id="CLU_902967_0_0_12"/>
<accession>F2NRY0</accession>